<evidence type="ECO:0000256" key="1">
    <source>
        <dbReference type="SAM" id="Phobius"/>
    </source>
</evidence>
<keyword evidence="1" id="KW-0812">Transmembrane</keyword>
<name>A0A8H2M620_9FIRM</name>
<dbReference type="AlphaFoldDB" id="A0A8H2M620"/>
<keyword evidence="3" id="KW-1185">Reference proteome</keyword>
<feature type="transmembrane region" description="Helical" evidence="1">
    <location>
        <begin position="39"/>
        <end position="58"/>
    </location>
</feature>
<evidence type="ECO:0000313" key="3">
    <source>
        <dbReference type="Proteomes" id="UP000377798"/>
    </source>
</evidence>
<feature type="transmembrane region" description="Helical" evidence="1">
    <location>
        <begin position="12"/>
        <end position="33"/>
    </location>
</feature>
<dbReference type="Proteomes" id="UP000377798">
    <property type="component" value="Unassembled WGS sequence"/>
</dbReference>
<organism evidence="2 3">
    <name type="scientific">Urinicoccus massiliensis</name>
    <dbReference type="NCBI Taxonomy" id="1723382"/>
    <lineage>
        <taxon>Bacteria</taxon>
        <taxon>Bacillati</taxon>
        <taxon>Bacillota</taxon>
        <taxon>Tissierellia</taxon>
        <taxon>Tissierellales</taxon>
        <taxon>Peptoniphilaceae</taxon>
        <taxon>Urinicoccus</taxon>
    </lineage>
</organism>
<comment type="caution">
    <text evidence="2">The sequence shown here is derived from an EMBL/GenBank/DDBJ whole genome shotgun (WGS) entry which is preliminary data.</text>
</comment>
<accession>A0A8H2M620</accession>
<sequence length="100" mass="11496">MTKKGDKEVLRAYLQWMRPGAAGFYLLSIVLAFCKQKGLLFAWSFLFLGLASYILYQAERMSKNKEALTRLARGVKKDLLVYSGLFALLWLGLIFYLYQG</sequence>
<keyword evidence="1" id="KW-0472">Membrane</keyword>
<dbReference type="EMBL" id="CAACYI010000001">
    <property type="protein sequence ID" value="VFB16741.1"/>
    <property type="molecule type" value="Genomic_DNA"/>
</dbReference>
<proteinExistence type="predicted"/>
<reference evidence="2 3" key="1">
    <citation type="submission" date="2019-02" db="EMBL/GenBank/DDBJ databases">
        <authorList>
            <consortium name="Pathogen Informatics"/>
        </authorList>
    </citation>
    <scope>NUCLEOTIDE SEQUENCE [LARGE SCALE GENOMIC DNA]</scope>
    <source>
        <strain evidence="2 3">3012STDY7089603</strain>
    </source>
</reference>
<dbReference type="RefSeq" id="WP_131749397.1">
    <property type="nucleotide sequence ID" value="NZ_CAACYI010000001.1"/>
</dbReference>
<feature type="transmembrane region" description="Helical" evidence="1">
    <location>
        <begin position="79"/>
        <end position="98"/>
    </location>
</feature>
<evidence type="ECO:0000313" key="2">
    <source>
        <dbReference type="EMBL" id="VFB16741.1"/>
    </source>
</evidence>
<gene>
    <name evidence="2" type="ORF">NCTC13150_01296</name>
</gene>
<keyword evidence="1" id="KW-1133">Transmembrane helix</keyword>
<protein>
    <submittedName>
        <fullName evidence="2">Uncharacterized protein</fullName>
    </submittedName>
</protein>